<dbReference type="GO" id="GO:0047617">
    <property type="term" value="F:fatty acyl-CoA hydrolase activity"/>
    <property type="evidence" value="ECO:0007669"/>
    <property type="project" value="TreeGrafter"/>
</dbReference>
<dbReference type="EMBL" id="SHKL01000001">
    <property type="protein sequence ID" value="RZT84356.1"/>
    <property type="molecule type" value="Genomic_DNA"/>
</dbReference>
<evidence type="ECO:0000313" key="2">
    <source>
        <dbReference type="Proteomes" id="UP000291591"/>
    </source>
</evidence>
<comment type="caution">
    <text evidence="1">The sequence shown here is derived from an EMBL/GenBank/DDBJ whole genome shotgun (WGS) entry which is preliminary data.</text>
</comment>
<evidence type="ECO:0000313" key="1">
    <source>
        <dbReference type="EMBL" id="RZT84356.1"/>
    </source>
</evidence>
<proteinExistence type="predicted"/>
<gene>
    <name evidence="1" type="ORF">EV383_1196</name>
</gene>
<sequence>MIHDGDGPEILCCMTSATPGEFRVRIGVRSYEVDVNGHVNHAVYHQYAEHARMEHFRVAGLSQAALGEHGVTVVLLATTVAFRAELRAGEEIEVDSDIAFGEGRSFTMSHRIVRDHDVDGSPVEATLAADVECTLGLMDLSQRRLVTGPRELLAAAAKRPEILPGPVRG</sequence>
<dbReference type="InterPro" id="IPR050563">
    <property type="entry name" value="4-hydroxybenzoyl-CoA_TE"/>
</dbReference>
<protein>
    <submittedName>
        <fullName evidence="1">Acyl-CoA thioester hydrolase</fullName>
    </submittedName>
</protein>
<dbReference type="Gene3D" id="3.10.129.10">
    <property type="entry name" value="Hotdog Thioesterase"/>
    <property type="match status" value="1"/>
</dbReference>
<dbReference type="AlphaFoldDB" id="A0A4Q7URW2"/>
<dbReference type="SUPFAM" id="SSF54637">
    <property type="entry name" value="Thioesterase/thiol ester dehydrase-isomerase"/>
    <property type="match status" value="1"/>
</dbReference>
<keyword evidence="2" id="KW-1185">Reference proteome</keyword>
<keyword evidence="1" id="KW-0378">Hydrolase</keyword>
<reference evidence="1 2" key="1">
    <citation type="submission" date="2019-02" db="EMBL/GenBank/DDBJ databases">
        <title>Sequencing the genomes of 1000 actinobacteria strains.</title>
        <authorList>
            <person name="Klenk H.-P."/>
        </authorList>
    </citation>
    <scope>NUCLEOTIDE SEQUENCE [LARGE SCALE GENOMIC DNA]</scope>
    <source>
        <strain evidence="1 2">DSM 45779</strain>
    </source>
</reference>
<name>A0A4Q7URW2_PSEST</name>
<dbReference type="InterPro" id="IPR029069">
    <property type="entry name" value="HotDog_dom_sf"/>
</dbReference>
<dbReference type="PANTHER" id="PTHR31793">
    <property type="entry name" value="4-HYDROXYBENZOYL-COA THIOESTERASE FAMILY MEMBER"/>
    <property type="match status" value="1"/>
</dbReference>
<dbReference type="PANTHER" id="PTHR31793:SF24">
    <property type="entry name" value="LONG-CHAIN ACYL-COA THIOESTERASE FADM"/>
    <property type="match status" value="1"/>
</dbReference>
<dbReference type="CDD" id="cd00586">
    <property type="entry name" value="4HBT"/>
    <property type="match status" value="1"/>
</dbReference>
<accession>A0A4Q7URW2</accession>
<dbReference type="Pfam" id="PF13279">
    <property type="entry name" value="4HBT_2"/>
    <property type="match status" value="1"/>
</dbReference>
<dbReference type="Proteomes" id="UP000291591">
    <property type="component" value="Unassembled WGS sequence"/>
</dbReference>
<organism evidence="1 2">
    <name type="scientific">Pseudonocardia sediminis</name>
    <dbReference type="NCBI Taxonomy" id="1397368"/>
    <lineage>
        <taxon>Bacteria</taxon>
        <taxon>Bacillati</taxon>
        <taxon>Actinomycetota</taxon>
        <taxon>Actinomycetes</taxon>
        <taxon>Pseudonocardiales</taxon>
        <taxon>Pseudonocardiaceae</taxon>
        <taxon>Pseudonocardia</taxon>
    </lineage>
</organism>